<protein>
    <recommendedName>
        <fullName evidence="4">SMP-30/Gluconolactonase/LRE-like region domain-containing protein</fullName>
    </recommendedName>
</protein>
<organism evidence="2 3">
    <name type="scientific">Bemisia tabaci</name>
    <name type="common">Sweetpotato whitefly</name>
    <name type="synonym">Aleurodes tabaci</name>
    <dbReference type="NCBI Taxonomy" id="7038"/>
    <lineage>
        <taxon>Eukaryota</taxon>
        <taxon>Metazoa</taxon>
        <taxon>Ecdysozoa</taxon>
        <taxon>Arthropoda</taxon>
        <taxon>Hexapoda</taxon>
        <taxon>Insecta</taxon>
        <taxon>Pterygota</taxon>
        <taxon>Neoptera</taxon>
        <taxon>Paraneoptera</taxon>
        <taxon>Hemiptera</taxon>
        <taxon>Sternorrhyncha</taxon>
        <taxon>Aleyrodoidea</taxon>
        <taxon>Aleyrodidae</taxon>
        <taxon>Aleyrodinae</taxon>
        <taxon>Bemisia</taxon>
    </lineage>
</organism>
<name>A0A9P0A8K5_BEMTA</name>
<sequence>MKRTFPIVETTTCILIIISTAAPSASTDPSKFTFYKMPYPLSAPCDLCEGPDGALWGDDFAGPFIFRVDPNTSLVEHYQIPYTTPALNITLPPEVGQIIGRTALACAIRPGADGNIYAATGTRNQLARINPKTRKIDIVVSLSVLGNLQPFNDLYTSPTGMWFTMTTANLIGFYSYNTSRVTVYRVPTPVAVPLGIYYASDGYVYFCELLGNKMGRLDPRTGVIKEYIIPLGGQGPAVVRAETPPHAGKKHPYIWFTCSLGNSVGRLDPNTETGEIKLYSNPLLGGIPSENTVDSKGNVWFTTLLQNTLCKIDGNGTVSYVQIPGTILLAPISSPLYFVLAVNYGPGNALWFDLLLGGRVGRYSLDE</sequence>
<dbReference type="InterPro" id="IPR051344">
    <property type="entry name" value="Vgb"/>
</dbReference>
<dbReference type="EMBL" id="OU963864">
    <property type="protein sequence ID" value="CAH0387011.1"/>
    <property type="molecule type" value="Genomic_DNA"/>
</dbReference>
<dbReference type="Pfam" id="PF24684">
    <property type="entry name" value="Vgb_lyase"/>
    <property type="match status" value="1"/>
</dbReference>
<dbReference type="AlphaFoldDB" id="A0A9P0A8K5"/>
<dbReference type="InterPro" id="IPR015943">
    <property type="entry name" value="WD40/YVTN_repeat-like_dom_sf"/>
</dbReference>
<dbReference type="Gene3D" id="2.130.10.10">
    <property type="entry name" value="YVTN repeat-like/Quinoprotein amine dehydrogenase"/>
    <property type="match status" value="2"/>
</dbReference>
<dbReference type="SUPFAM" id="SSF63829">
    <property type="entry name" value="Calcium-dependent phosphotriesterase"/>
    <property type="match status" value="2"/>
</dbReference>
<proteinExistence type="predicted"/>
<dbReference type="Proteomes" id="UP001152759">
    <property type="component" value="Chromosome 3"/>
</dbReference>
<dbReference type="PANTHER" id="PTHR40274">
    <property type="entry name" value="VIRGINIAMYCIN B LYASE"/>
    <property type="match status" value="1"/>
</dbReference>
<feature type="chain" id="PRO_5040495037" description="SMP-30/Gluconolactonase/LRE-like region domain-containing protein" evidence="1">
    <location>
        <begin position="28"/>
        <end position="367"/>
    </location>
</feature>
<evidence type="ECO:0000313" key="3">
    <source>
        <dbReference type="Proteomes" id="UP001152759"/>
    </source>
</evidence>
<evidence type="ECO:0008006" key="4">
    <source>
        <dbReference type="Google" id="ProtNLM"/>
    </source>
</evidence>
<keyword evidence="3" id="KW-1185">Reference proteome</keyword>
<evidence type="ECO:0000256" key="1">
    <source>
        <dbReference type="SAM" id="SignalP"/>
    </source>
</evidence>
<gene>
    <name evidence="2" type="ORF">BEMITA_LOCUS6070</name>
</gene>
<accession>A0A9P0A8K5</accession>
<dbReference type="PANTHER" id="PTHR40274:SF3">
    <property type="entry name" value="VIRGINIAMYCIN B LYASE"/>
    <property type="match status" value="1"/>
</dbReference>
<evidence type="ECO:0000313" key="2">
    <source>
        <dbReference type="EMBL" id="CAH0387011.1"/>
    </source>
</evidence>
<reference evidence="2" key="1">
    <citation type="submission" date="2021-12" db="EMBL/GenBank/DDBJ databases">
        <authorList>
            <person name="King R."/>
        </authorList>
    </citation>
    <scope>NUCLEOTIDE SEQUENCE</scope>
</reference>
<feature type="signal peptide" evidence="1">
    <location>
        <begin position="1"/>
        <end position="27"/>
    </location>
</feature>
<keyword evidence="1" id="KW-0732">Signal</keyword>